<evidence type="ECO:0000313" key="4">
    <source>
        <dbReference type="EMBL" id="EMS72907.1"/>
    </source>
</evidence>
<dbReference type="AlphaFoldDB" id="S0FLX9"/>
<feature type="domain" description="Glycosyl hydrolase-like 10" evidence="3">
    <location>
        <begin position="558"/>
        <end position="826"/>
    </location>
</feature>
<proteinExistence type="predicted"/>
<dbReference type="eggNOG" id="COG1649">
    <property type="taxonomic scope" value="Bacteria"/>
</dbReference>
<dbReference type="InterPro" id="IPR017853">
    <property type="entry name" value="GH"/>
</dbReference>
<feature type="signal peptide" evidence="2">
    <location>
        <begin position="1"/>
        <end position="25"/>
    </location>
</feature>
<dbReference type="CDD" id="cd00551">
    <property type="entry name" value="AmyAc_family"/>
    <property type="match status" value="1"/>
</dbReference>
<dbReference type="PANTHER" id="PTHR43405:SF1">
    <property type="entry name" value="GLYCOSYL HYDROLASE DIGH"/>
    <property type="match status" value="1"/>
</dbReference>
<reference evidence="4 5" key="1">
    <citation type="journal article" date="2013" name="Genome Announc.">
        <title>Draft Genome Sequence of the Cellulolytic, Mesophilic, Anaerobic Bacterium Clostridium termitidis Strain CT1112 (DSM 5398).</title>
        <authorList>
            <person name="Lal S."/>
            <person name="Ramachandran U."/>
            <person name="Zhang X."/>
            <person name="Munir R."/>
            <person name="Sparling R."/>
            <person name="Levin D.B."/>
        </authorList>
    </citation>
    <scope>NUCLEOTIDE SEQUENCE [LARGE SCALE GENOMIC DNA]</scope>
    <source>
        <strain evidence="4 5">CT1112</strain>
    </source>
</reference>
<keyword evidence="1 2" id="KW-0732">Signal</keyword>
<sequence>MCKKILALFLCVLLAVGVMTPLSHAESQDISVSAENGSTVKVSAVNRPIQVADELILFTRDNAAQLTDSNVWCAAAIADYKDGKYVLTEIRDRAGAVKIPYNGFVLFGHGTSETWILDNLKTGEEVNINGYSLPQAITGQLVSAENGTQHAIDSVDKEHESNKLTIYTINYGENTGVFGTDTEEAVIANNIVAEKNSGGGTGTYIPENGYVISGSGSAKEFVGNLQVGEKVTLINLEVQTLPPMYFKINGSIYEINKKNTERGTGEVILYETSYGATTRTNPWGLEITAENGKVTGYTAINSKDGVYLDNNSSIPQKGYVISVQADSPYFAKLDGNVKVGDSIELSANNTFLYNAGKTPYDSLNPRSREDNPAGWDDAGNSGYPGFRGADQLIVYDGTYGSTTGTNPWGYEVTVNKDNRIVKTGGNNSQIPKDGLVLSGHGIKADWLKNHALIGSSVIMDKTNKTVLVLFTPESMIDRVVIKIDTVKQELGVSRTKFLDVPYAKVQEYIDNAELLVQSASDRLRERDYKQLVEITGRIEQNSDKAHFANYQSKSVETRAVWIRPKETRLEQVSEHLDKLKALNINTVYLETWWGGYTIFPTENKITEQNPMYNGFDVLGAYLSEAHKRGMEVHSWVENFFIGDSGTFDGGPVYAKKPEWLLISRKGDNFQFVDMYNIKYYFANPALPETRDFIMSIYSELVKKYDIDGLQLDYVRYPDGGDGSNDFGYDTYTRELFKKANGADPINIRPGDPLWESWCAFRANIVNTFVYRVVSEVRAVKPDIQISADVWPNYEAGPSSLMQEPVKWVSGGYIDNIIPMSYTMDTTSTREDILNTVEFSRGHAYATMGLGTGIGLSSEMLAGQIATAAENGADGTALFEYESLMNAGYGSALKEGLFRNAAVVWDDKPALSVKTIVNGVKRKIGEIYLPNKGISAKEAASLADRLNSIPAADNNCSGINPSEAKAIKKSIEKIIETVTLSKSMNEEVKKGYWRI</sequence>
<comment type="caution">
    <text evidence="4">The sequence shown here is derived from an EMBL/GenBank/DDBJ whole genome shotgun (WGS) entry which is preliminary data.</text>
</comment>
<evidence type="ECO:0000256" key="2">
    <source>
        <dbReference type="SAM" id="SignalP"/>
    </source>
</evidence>
<gene>
    <name evidence="4" type="ORF">CTER_1158</name>
</gene>
<accession>S0FLX9</accession>
<dbReference type="RefSeq" id="WP_004624641.1">
    <property type="nucleotide sequence ID" value="NZ_AORV01000025.1"/>
</dbReference>
<evidence type="ECO:0000256" key="1">
    <source>
        <dbReference type="ARBA" id="ARBA00022729"/>
    </source>
</evidence>
<dbReference type="PANTHER" id="PTHR43405">
    <property type="entry name" value="GLYCOSYL HYDROLASE DIGH"/>
    <property type="match status" value="1"/>
</dbReference>
<dbReference type="Gene3D" id="3.20.20.80">
    <property type="entry name" value="Glycosidases"/>
    <property type="match status" value="1"/>
</dbReference>
<dbReference type="InterPro" id="IPR052177">
    <property type="entry name" value="Divisome_Glycosyl_Hydrolase"/>
</dbReference>
<protein>
    <recommendedName>
        <fullName evidence="3">Glycosyl hydrolase-like 10 domain-containing protein</fullName>
    </recommendedName>
</protein>
<evidence type="ECO:0000313" key="5">
    <source>
        <dbReference type="Proteomes" id="UP000014155"/>
    </source>
</evidence>
<dbReference type="InterPro" id="IPR003790">
    <property type="entry name" value="GHL10"/>
</dbReference>
<dbReference type="Pfam" id="PF02638">
    <property type="entry name" value="GHL10"/>
    <property type="match status" value="1"/>
</dbReference>
<dbReference type="STRING" id="1195236.CTER_1158"/>
<dbReference type="PATRIC" id="fig|1195236.3.peg.1460"/>
<name>S0FLX9_RUMCE</name>
<keyword evidence="5" id="KW-1185">Reference proteome</keyword>
<feature type="chain" id="PRO_5004497154" description="Glycosyl hydrolase-like 10 domain-containing protein" evidence="2">
    <location>
        <begin position="26"/>
        <end position="994"/>
    </location>
</feature>
<dbReference type="SUPFAM" id="SSF51445">
    <property type="entry name" value="(Trans)glycosidases"/>
    <property type="match status" value="1"/>
</dbReference>
<dbReference type="Proteomes" id="UP000014155">
    <property type="component" value="Unassembled WGS sequence"/>
</dbReference>
<organism evidence="4 5">
    <name type="scientific">Ruminiclostridium cellobioparum subsp. termitidis CT1112</name>
    <dbReference type="NCBI Taxonomy" id="1195236"/>
    <lineage>
        <taxon>Bacteria</taxon>
        <taxon>Bacillati</taxon>
        <taxon>Bacillota</taxon>
        <taxon>Clostridia</taxon>
        <taxon>Eubacteriales</taxon>
        <taxon>Oscillospiraceae</taxon>
        <taxon>Ruminiclostridium</taxon>
    </lineage>
</organism>
<evidence type="ECO:0000259" key="3">
    <source>
        <dbReference type="Pfam" id="PF02638"/>
    </source>
</evidence>
<dbReference type="EMBL" id="AORV01000025">
    <property type="protein sequence ID" value="EMS72907.1"/>
    <property type="molecule type" value="Genomic_DNA"/>
</dbReference>